<organism evidence="8 9">
    <name type="scientific">Anaerocolumna xylanovorans DSM 12503</name>
    <dbReference type="NCBI Taxonomy" id="1121345"/>
    <lineage>
        <taxon>Bacteria</taxon>
        <taxon>Bacillati</taxon>
        <taxon>Bacillota</taxon>
        <taxon>Clostridia</taxon>
        <taxon>Lachnospirales</taxon>
        <taxon>Lachnospiraceae</taxon>
        <taxon>Anaerocolumna</taxon>
    </lineage>
</organism>
<evidence type="ECO:0000256" key="1">
    <source>
        <dbReference type="ARBA" id="ARBA00001286"/>
    </source>
</evidence>
<sequence length="112" mass="12603">MNHSNLYQKIYEIVADIPEGRVATYGQIAWMAGRPNAPRVVGYAMSRVPAGLNLPCHRVVNKSGKLAPYQVFGGEQFQRALLEKEGVTFLENGCIDLKKCQWSIYVPEEDME</sequence>
<dbReference type="OrthoDB" id="9789813at2"/>
<evidence type="ECO:0000256" key="6">
    <source>
        <dbReference type="ARBA" id="ARBA00049348"/>
    </source>
</evidence>
<dbReference type="PROSITE" id="PS00374">
    <property type="entry name" value="MGMT"/>
    <property type="match status" value="1"/>
</dbReference>
<dbReference type="CDD" id="cd06445">
    <property type="entry name" value="ATase"/>
    <property type="match status" value="1"/>
</dbReference>
<dbReference type="Pfam" id="PF01035">
    <property type="entry name" value="DNA_binding_1"/>
    <property type="match status" value="1"/>
</dbReference>
<dbReference type="Gene3D" id="1.10.10.10">
    <property type="entry name" value="Winged helix-like DNA-binding domain superfamily/Winged helix DNA-binding domain"/>
    <property type="match status" value="1"/>
</dbReference>
<evidence type="ECO:0000313" key="9">
    <source>
        <dbReference type="Proteomes" id="UP000184612"/>
    </source>
</evidence>
<dbReference type="Proteomes" id="UP000184612">
    <property type="component" value="Unassembled WGS sequence"/>
</dbReference>
<dbReference type="SUPFAM" id="SSF46767">
    <property type="entry name" value="Methylated DNA-protein cysteine methyltransferase, C-terminal domain"/>
    <property type="match status" value="1"/>
</dbReference>
<evidence type="ECO:0000256" key="5">
    <source>
        <dbReference type="ARBA" id="ARBA00023204"/>
    </source>
</evidence>
<evidence type="ECO:0000256" key="2">
    <source>
        <dbReference type="ARBA" id="ARBA00022603"/>
    </source>
</evidence>
<keyword evidence="2 8" id="KW-0489">Methyltransferase</keyword>
<gene>
    <name evidence="8" type="ORF">SAMN02745217_03593</name>
</gene>
<dbReference type="NCBIfam" id="TIGR00589">
    <property type="entry name" value="ogt"/>
    <property type="match status" value="1"/>
</dbReference>
<dbReference type="GO" id="GO:0003908">
    <property type="term" value="F:methylated-DNA-[protein]-cysteine S-methyltransferase activity"/>
    <property type="evidence" value="ECO:0007669"/>
    <property type="project" value="UniProtKB-EC"/>
</dbReference>
<dbReference type="PANTHER" id="PTHR42942:SF1">
    <property type="entry name" value="ALKYLTRANSFERASE-LIKE PROTEIN 1"/>
    <property type="match status" value="1"/>
</dbReference>
<dbReference type="EMBL" id="FRFD01000011">
    <property type="protein sequence ID" value="SHO52341.1"/>
    <property type="molecule type" value="Genomic_DNA"/>
</dbReference>
<keyword evidence="5" id="KW-0234">DNA repair</keyword>
<comment type="catalytic activity">
    <reaction evidence="6">
        <text>a 6-O-methyl-2'-deoxyguanosine in DNA + L-cysteinyl-[protein] = S-methyl-L-cysteinyl-[protein] + a 2'-deoxyguanosine in DNA</text>
        <dbReference type="Rhea" id="RHEA:24000"/>
        <dbReference type="Rhea" id="RHEA-COMP:10131"/>
        <dbReference type="Rhea" id="RHEA-COMP:10132"/>
        <dbReference type="Rhea" id="RHEA-COMP:11367"/>
        <dbReference type="Rhea" id="RHEA-COMP:11368"/>
        <dbReference type="ChEBI" id="CHEBI:29950"/>
        <dbReference type="ChEBI" id="CHEBI:82612"/>
        <dbReference type="ChEBI" id="CHEBI:85445"/>
        <dbReference type="ChEBI" id="CHEBI:85448"/>
        <dbReference type="EC" id="2.1.1.63"/>
    </reaction>
</comment>
<dbReference type="STRING" id="1121345.SAMN02745217_03593"/>
<comment type="catalytic activity">
    <reaction evidence="1">
        <text>a 4-O-methyl-thymidine in DNA + L-cysteinyl-[protein] = a thymidine in DNA + S-methyl-L-cysteinyl-[protein]</text>
        <dbReference type="Rhea" id="RHEA:53428"/>
        <dbReference type="Rhea" id="RHEA-COMP:10131"/>
        <dbReference type="Rhea" id="RHEA-COMP:10132"/>
        <dbReference type="Rhea" id="RHEA-COMP:13555"/>
        <dbReference type="Rhea" id="RHEA-COMP:13556"/>
        <dbReference type="ChEBI" id="CHEBI:29950"/>
        <dbReference type="ChEBI" id="CHEBI:82612"/>
        <dbReference type="ChEBI" id="CHEBI:137386"/>
        <dbReference type="ChEBI" id="CHEBI:137387"/>
        <dbReference type="EC" id="2.1.1.63"/>
    </reaction>
</comment>
<keyword evidence="9" id="KW-1185">Reference proteome</keyword>
<dbReference type="InterPro" id="IPR036217">
    <property type="entry name" value="MethylDNA_cys_MeTrfase_DNAb"/>
</dbReference>
<keyword evidence="3 8" id="KW-0808">Transferase</keyword>
<dbReference type="InterPro" id="IPR052520">
    <property type="entry name" value="ATL_DNA_repair"/>
</dbReference>
<proteinExistence type="predicted"/>
<dbReference type="InterPro" id="IPR036388">
    <property type="entry name" value="WH-like_DNA-bd_sf"/>
</dbReference>
<dbReference type="GO" id="GO:0032259">
    <property type="term" value="P:methylation"/>
    <property type="evidence" value="ECO:0007669"/>
    <property type="project" value="UniProtKB-KW"/>
</dbReference>
<dbReference type="InterPro" id="IPR014048">
    <property type="entry name" value="MethylDNA_cys_MeTrfase_DNA-bd"/>
</dbReference>
<dbReference type="GO" id="GO:0006281">
    <property type="term" value="P:DNA repair"/>
    <property type="evidence" value="ECO:0007669"/>
    <property type="project" value="UniProtKB-KW"/>
</dbReference>
<evidence type="ECO:0000313" key="8">
    <source>
        <dbReference type="EMBL" id="SHO52341.1"/>
    </source>
</evidence>
<keyword evidence="4" id="KW-0227">DNA damage</keyword>
<dbReference type="AlphaFoldDB" id="A0A1M7YIA4"/>
<dbReference type="RefSeq" id="WP_073590247.1">
    <property type="nucleotide sequence ID" value="NZ_FRFD01000011.1"/>
</dbReference>
<evidence type="ECO:0000256" key="4">
    <source>
        <dbReference type="ARBA" id="ARBA00022763"/>
    </source>
</evidence>
<evidence type="ECO:0000259" key="7">
    <source>
        <dbReference type="Pfam" id="PF01035"/>
    </source>
</evidence>
<evidence type="ECO:0000256" key="3">
    <source>
        <dbReference type="ARBA" id="ARBA00022679"/>
    </source>
</evidence>
<protein>
    <submittedName>
        <fullName evidence="8">Methylated-DNA-protein-cysteine methyltransferase related protein</fullName>
    </submittedName>
</protein>
<dbReference type="PANTHER" id="PTHR42942">
    <property type="entry name" value="6-O-METHYLGUANINE DNA METHYLTRANSFERASE"/>
    <property type="match status" value="1"/>
</dbReference>
<feature type="domain" description="Methylated-DNA-[protein]-cysteine S-methyltransferase DNA binding" evidence="7">
    <location>
        <begin position="6"/>
        <end position="87"/>
    </location>
</feature>
<name>A0A1M7YIA4_9FIRM</name>
<accession>A0A1M7YIA4</accession>
<reference evidence="8 9" key="1">
    <citation type="submission" date="2016-12" db="EMBL/GenBank/DDBJ databases">
        <authorList>
            <person name="Song W.-J."/>
            <person name="Kurnit D.M."/>
        </authorList>
    </citation>
    <scope>NUCLEOTIDE SEQUENCE [LARGE SCALE GENOMIC DNA]</scope>
    <source>
        <strain evidence="8 9">DSM 12503</strain>
    </source>
</reference>
<dbReference type="InterPro" id="IPR001497">
    <property type="entry name" value="MethylDNA_cys_MeTrfase_AS"/>
</dbReference>